<dbReference type="RefSeq" id="WP_133977479.1">
    <property type="nucleotide sequence ID" value="NZ_SOCE01000001.1"/>
</dbReference>
<accession>A0A4R7T7C4</accession>
<dbReference type="Pfam" id="PF02423">
    <property type="entry name" value="OCD_Mu_crystall"/>
    <property type="match status" value="1"/>
</dbReference>
<dbReference type="PANTHER" id="PTHR13812">
    <property type="entry name" value="KETIMINE REDUCTASE MU-CRYSTALLIN"/>
    <property type="match status" value="1"/>
</dbReference>
<dbReference type="InterPro" id="IPR003462">
    <property type="entry name" value="ODC_Mu_crystall"/>
</dbReference>
<dbReference type="PIRSF" id="PIRSF001439">
    <property type="entry name" value="CryM"/>
    <property type="match status" value="1"/>
</dbReference>
<name>A0A4R7T7C4_9ACTN</name>
<organism evidence="1 2">
    <name type="scientific">Kribbella voronezhensis</name>
    <dbReference type="NCBI Taxonomy" id="2512212"/>
    <lineage>
        <taxon>Bacteria</taxon>
        <taxon>Bacillati</taxon>
        <taxon>Actinomycetota</taxon>
        <taxon>Actinomycetes</taxon>
        <taxon>Propionibacteriales</taxon>
        <taxon>Kribbellaceae</taxon>
        <taxon>Kribbella</taxon>
    </lineage>
</organism>
<dbReference type="PANTHER" id="PTHR13812:SF19">
    <property type="entry name" value="KETIMINE REDUCTASE MU-CRYSTALLIN"/>
    <property type="match status" value="1"/>
</dbReference>
<evidence type="ECO:0000313" key="1">
    <source>
        <dbReference type="EMBL" id="TDU87751.1"/>
    </source>
</evidence>
<proteinExistence type="predicted"/>
<keyword evidence="2" id="KW-1185">Reference proteome</keyword>
<sequence>MIILGHSDVHEILSGHEQQTLDVVAAAYRLHDEGRSAVPHSVFLRFPGDNRNRIIGLPAFAGGDRPVAGMKWIASFPGNVEKGLQRASAAILLNSLQNGHPEALIEGSQISARRTAASAAVAAQQLTAGDPPTGVTLIGTGVINLEVFRFLTVALPSIEEITVFDTDAERAASFAGKCQEIKPVKASQADTIDDALAAQKLISFATTAIEPHTGLDACQPGTVVLHLSLRDLYADAIVAARNIVDDADHVCREGTSLYLAEQQTGGRAFIDAPIGALLRGTATLDRDPDELVVYSPFGLGVLDMALADYVRTEAERCGLGATFENFIPA</sequence>
<evidence type="ECO:0000313" key="2">
    <source>
        <dbReference type="Proteomes" id="UP000295151"/>
    </source>
</evidence>
<dbReference type="EMBL" id="SOCE01000001">
    <property type="protein sequence ID" value="TDU87751.1"/>
    <property type="molecule type" value="Genomic_DNA"/>
</dbReference>
<dbReference type="GO" id="GO:0005737">
    <property type="term" value="C:cytoplasm"/>
    <property type="evidence" value="ECO:0007669"/>
    <property type="project" value="TreeGrafter"/>
</dbReference>
<dbReference type="SUPFAM" id="SSF51735">
    <property type="entry name" value="NAD(P)-binding Rossmann-fold domains"/>
    <property type="match status" value="1"/>
</dbReference>
<gene>
    <name evidence="1" type="ORF">EV138_1279</name>
</gene>
<dbReference type="GO" id="GO:0016639">
    <property type="term" value="F:oxidoreductase activity, acting on the CH-NH2 group of donors, NAD or NADP as acceptor"/>
    <property type="evidence" value="ECO:0007669"/>
    <property type="project" value="InterPro"/>
</dbReference>
<dbReference type="Proteomes" id="UP000295151">
    <property type="component" value="Unassembled WGS sequence"/>
</dbReference>
<dbReference type="AlphaFoldDB" id="A0A4R7T7C4"/>
<dbReference type="InterPro" id="IPR036291">
    <property type="entry name" value="NAD(P)-bd_dom_sf"/>
</dbReference>
<comment type="caution">
    <text evidence="1">The sequence shown here is derived from an EMBL/GenBank/DDBJ whole genome shotgun (WGS) entry which is preliminary data.</text>
</comment>
<dbReference type="InterPro" id="IPR023401">
    <property type="entry name" value="ODC_N"/>
</dbReference>
<dbReference type="InterPro" id="IPR023866">
    <property type="entry name" value="SbnB"/>
</dbReference>
<dbReference type="Gene3D" id="3.40.50.720">
    <property type="entry name" value="NAD(P)-binding Rossmann-like Domain"/>
    <property type="match status" value="1"/>
</dbReference>
<reference evidence="1 2" key="1">
    <citation type="submission" date="2019-03" db="EMBL/GenBank/DDBJ databases">
        <title>Genomic Encyclopedia of Type Strains, Phase III (KMG-III): the genomes of soil and plant-associated and newly described type strains.</title>
        <authorList>
            <person name="Whitman W."/>
        </authorList>
    </citation>
    <scope>NUCLEOTIDE SEQUENCE [LARGE SCALE GENOMIC DNA]</scope>
    <source>
        <strain evidence="1 2">VKM Ac-2575</strain>
    </source>
</reference>
<dbReference type="OrthoDB" id="3396397at2"/>
<dbReference type="Gene3D" id="3.30.1780.10">
    <property type="entry name" value="ornithine cyclodeaminase, domain 1"/>
    <property type="match status" value="1"/>
</dbReference>
<dbReference type="NCBIfam" id="TIGR03944">
    <property type="entry name" value="dehyd_SbnB_fam"/>
    <property type="match status" value="1"/>
</dbReference>
<protein>
    <submittedName>
        <fullName evidence="1">Ornithine cyclodeaminase</fullName>
    </submittedName>
</protein>
<dbReference type="GO" id="GO:0019290">
    <property type="term" value="P:siderophore biosynthetic process"/>
    <property type="evidence" value="ECO:0007669"/>
    <property type="project" value="InterPro"/>
</dbReference>